<organism evidence="2 3">
    <name type="scientific">Heterodera trifolii</name>
    <dbReference type="NCBI Taxonomy" id="157864"/>
    <lineage>
        <taxon>Eukaryota</taxon>
        <taxon>Metazoa</taxon>
        <taxon>Ecdysozoa</taxon>
        <taxon>Nematoda</taxon>
        <taxon>Chromadorea</taxon>
        <taxon>Rhabditida</taxon>
        <taxon>Tylenchina</taxon>
        <taxon>Tylenchomorpha</taxon>
        <taxon>Tylenchoidea</taxon>
        <taxon>Heteroderidae</taxon>
        <taxon>Heteroderinae</taxon>
        <taxon>Heterodera</taxon>
    </lineage>
</organism>
<evidence type="ECO:0000313" key="3">
    <source>
        <dbReference type="Proteomes" id="UP001620626"/>
    </source>
</evidence>
<dbReference type="EMBL" id="JBICBT010000554">
    <property type="protein sequence ID" value="KAL3109863.1"/>
    <property type="molecule type" value="Genomic_DNA"/>
</dbReference>
<reference evidence="2 3" key="1">
    <citation type="submission" date="2024-10" db="EMBL/GenBank/DDBJ databases">
        <authorList>
            <person name="Kim D."/>
        </authorList>
    </citation>
    <scope>NUCLEOTIDE SEQUENCE [LARGE SCALE GENOMIC DNA]</scope>
    <source>
        <strain evidence="2">BH-2024</strain>
    </source>
</reference>
<gene>
    <name evidence="2" type="ORF">niasHT_019894</name>
</gene>
<feature type="compositionally biased region" description="Basic and acidic residues" evidence="1">
    <location>
        <begin position="204"/>
        <end position="236"/>
    </location>
</feature>
<feature type="region of interest" description="Disordered" evidence="1">
    <location>
        <begin position="173"/>
        <end position="192"/>
    </location>
</feature>
<accession>A0ABD2L3Z4</accession>
<evidence type="ECO:0000313" key="2">
    <source>
        <dbReference type="EMBL" id="KAL3109863.1"/>
    </source>
</evidence>
<feature type="compositionally biased region" description="Acidic residues" evidence="1">
    <location>
        <begin position="237"/>
        <end position="248"/>
    </location>
</feature>
<feature type="compositionally biased region" description="Acidic residues" evidence="1">
    <location>
        <begin position="362"/>
        <end position="388"/>
    </location>
</feature>
<feature type="region of interest" description="Disordered" evidence="1">
    <location>
        <begin position="198"/>
        <end position="429"/>
    </location>
</feature>
<dbReference type="Proteomes" id="UP001620626">
    <property type="component" value="Unassembled WGS sequence"/>
</dbReference>
<dbReference type="AlphaFoldDB" id="A0ABD2L3Z4"/>
<feature type="compositionally biased region" description="Basic and acidic residues" evidence="1">
    <location>
        <begin position="277"/>
        <end position="296"/>
    </location>
</feature>
<proteinExistence type="predicted"/>
<feature type="compositionally biased region" description="Basic and acidic residues" evidence="1">
    <location>
        <begin position="325"/>
        <end position="361"/>
    </location>
</feature>
<keyword evidence="3" id="KW-1185">Reference proteome</keyword>
<evidence type="ECO:0000256" key="1">
    <source>
        <dbReference type="SAM" id="MobiDB-lite"/>
    </source>
</evidence>
<comment type="caution">
    <text evidence="2">The sequence shown here is derived from an EMBL/GenBank/DDBJ whole genome shotgun (WGS) entry which is preliminary data.</text>
</comment>
<sequence length="860" mass="98115">MSKSITSSCSDEDISGNRKISEQGELSKADFLGWIAAKCKALRKDSKTFFEFEALENFSELVLAILVKANEKTVKCDETLYRSIIDEMWAKLEEQKLNDRRGFQDITLIWPFVKEFVEEIGAWRERQQQSKKDFFIRRAFQETKNASPPVLITIASPDLVDDEPKSLTALRKRRSVEAQQSPNSSVLFVGSVGGSTPKMSTWTLKREEKRCENEQSKKRRTEDETEQRKKTVKQEVIEVDEQKEEETATNEAAGKELTNAAYSQPNVGMASKAVTLDTDKGTEKATRGEEIEKGGIEEEDDADVYTLPFGDKTMFEIVEDSPQNEPKKDETQPMREVKREPEESGRKEDEERTENEPGRGEENEEMNSEEEDGEEGEEQSDEEEGEGTESERTGVSPPPPPTPTDKTLARPYSPIKSPAPAVNCGLNNRSLSNIDGVAQCKREQWTELCVEPQLKTPATADSAQCSTSVDGVYRISKESPQKRSEFDIFDPPILSLPKPTSPAKNERPKYSGKIKIRKLKEYEAEQKLKRKLAIGEKVPQFFYYKNFHLFSVLRFSDEISTRTFLIDEGNVISRQTANEKSPFFIASSTTKFLKKPPKTKNEVLIRRRQLNSQVGADVRDVVAAVDERSKELSKQLNSSTDELSTARGDRLVRISRLLLTDSLLQRLDEETLKNAYVLRSLEHPRDIGIFIQSGLIDNTMFLANQSRLVHFEFSYLFVFYGHDQIVHCQTFPDPSGFLSLLCNWFSESLPNEYDQGKITLMKNYEDNYHYFYTPPRIVAVTIPEVGEHAEDFRTFNDQLRLFVSAENSCSRKESRDDRFLLLDWARMVAECSDGNALESEEKRMQLLAVEMKSEFGVLIK</sequence>
<protein>
    <submittedName>
        <fullName evidence="2">Uncharacterized protein</fullName>
    </submittedName>
</protein>
<name>A0ABD2L3Z4_9BILA</name>